<dbReference type="EMBL" id="KQ416126">
    <property type="protein sequence ID" value="KOF98561.1"/>
    <property type="molecule type" value="Genomic_DNA"/>
</dbReference>
<protein>
    <submittedName>
        <fullName evidence="2">Uncharacterized protein</fullName>
    </submittedName>
</protein>
<organism evidence="2">
    <name type="scientific">Octopus bimaculoides</name>
    <name type="common">California two-spotted octopus</name>
    <dbReference type="NCBI Taxonomy" id="37653"/>
    <lineage>
        <taxon>Eukaryota</taxon>
        <taxon>Metazoa</taxon>
        <taxon>Spiralia</taxon>
        <taxon>Lophotrochozoa</taxon>
        <taxon>Mollusca</taxon>
        <taxon>Cephalopoda</taxon>
        <taxon>Coleoidea</taxon>
        <taxon>Octopodiformes</taxon>
        <taxon>Octopoda</taxon>
        <taxon>Incirrata</taxon>
        <taxon>Octopodidae</taxon>
        <taxon>Octopus</taxon>
    </lineage>
</organism>
<proteinExistence type="predicted"/>
<dbReference type="AlphaFoldDB" id="A0A0L8IAP4"/>
<evidence type="ECO:0000256" key="1">
    <source>
        <dbReference type="SAM" id="MobiDB-lite"/>
    </source>
</evidence>
<sequence>MKNVAPVLKKIQVIVHISLADLHKNVEELVLPDETRLRIVVEGRPPICFACGVRVHMKAKSPQKHEEEIIETEIQEESTAVAEDKMDKQSTVVKRKKNLESPPKSSKEKKKKEENKRGTRKKRKMENQMKNQVKCELRNRCLQPVRKKEHGRRMKTKETANLRQRKLCRAKRVVKDIRERDAYREKFTKPRSIRKMC</sequence>
<gene>
    <name evidence="2" type="ORF">OCBIM_22024618mg</name>
</gene>
<feature type="region of interest" description="Disordered" evidence="1">
    <location>
        <begin position="74"/>
        <end position="130"/>
    </location>
</feature>
<name>A0A0L8IAP4_OCTBM</name>
<reference evidence="2" key="1">
    <citation type="submission" date="2015-07" db="EMBL/GenBank/DDBJ databases">
        <title>MeaNS - Measles Nucleotide Surveillance Program.</title>
        <authorList>
            <person name="Tran T."/>
            <person name="Druce J."/>
        </authorList>
    </citation>
    <scope>NUCLEOTIDE SEQUENCE</scope>
    <source>
        <strain evidence="2">UCB-OBI-ISO-001</strain>
        <tissue evidence="2">Gonad</tissue>
    </source>
</reference>
<accession>A0A0L8IAP4</accession>
<evidence type="ECO:0000313" key="2">
    <source>
        <dbReference type="EMBL" id="KOF98561.1"/>
    </source>
</evidence>